<reference evidence="2" key="1">
    <citation type="journal article" date="2020" name="Nature">
        <title>Giant virus diversity and host interactions through global metagenomics.</title>
        <authorList>
            <person name="Schulz F."/>
            <person name="Roux S."/>
            <person name="Paez-Espino D."/>
            <person name="Jungbluth S."/>
            <person name="Walsh D.A."/>
            <person name="Denef V.J."/>
            <person name="McMahon K.D."/>
            <person name="Konstantinidis K.T."/>
            <person name="Eloe-Fadrosh E.A."/>
            <person name="Kyrpides N.C."/>
            <person name="Woyke T."/>
        </authorList>
    </citation>
    <scope>NUCLEOTIDE SEQUENCE</scope>
    <source>
        <strain evidence="2">GVMAG-S-ERX556126-94</strain>
    </source>
</reference>
<feature type="transmembrane region" description="Helical" evidence="1">
    <location>
        <begin position="296"/>
        <end position="316"/>
    </location>
</feature>
<protein>
    <submittedName>
        <fullName evidence="2">Uncharacterized protein</fullName>
    </submittedName>
</protein>
<feature type="transmembrane region" description="Helical" evidence="1">
    <location>
        <begin position="322"/>
        <end position="342"/>
    </location>
</feature>
<feature type="transmembrane region" description="Helical" evidence="1">
    <location>
        <begin position="248"/>
        <end position="269"/>
    </location>
</feature>
<keyword evidence="1" id="KW-0472">Membrane</keyword>
<proteinExistence type="predicted"/>
<feature type="transmembrane region" description="Helical" evidence="1">
    <location>
        <begin position="6"/>
        <end position="24"/>
    </location>
</feature>
<evidence type="ECO:0000313" key="2">
    <source>
        <dbReference type="EMBL" id="QHT39203.1"/>
    </source>
</evidence>
<organism evidence="2">
    <name type="scientific">viral metagenome</name>
    <dbReference type="NCBI Taxonomy" id="1070528"/>
    <lineage>
        <taxon>unclassified sequences</taxon>
        <taxon>metagenomes</taxon>
        <taxon>organismal metagenomes</taxon>
    </lineage>
</organism>
<keyword evidence="1" id="KW-1133">Transmembrane helix</keyword>
<dbReference type="EMBL" id="MN738839">
    <property type="protein sequence ID" value="QHT39203.1"/>
    <property type="molecule type" value="Genomic_DNA"/>
</dbReference>
<feature type="transmembrane region" description="Helical" evidence="1">
    <location>
        <begin position="151"/>
        <end position="172"/>
    </location>
</feature>
<evidence type="ECO:0000256" key="1">
    <source>
        <dbReference type="SAM" id="Phobius"/>
    </source>
</evidence>
<feature type="transmembrane region" description="Helical" evidence="1">
    <location>
        <begin position="36"/>
        <end position="52"/>
    </location>
</feature>
<feature type="transmembrane region" description="Helical" evidence="1">
    <location>
        <begin position="207"/>
        <end position="228"/>
    </location>
</feature>
<sequence length="346" mass="39667">MVPNEVHNLLTPILAVIITGLILIKNLGKGLNWWELGNLFILFAVIISTSVLEYKMKIMIFMISVTWFGSTIIQQLVDTSKNKKTCDWKDTFSGNLMFNSGKNIDDSTTSRILFVVLYLFAILMLMIILLYKIDAQTPILSFLDDKYKYIFIILLPLIIIFINEAPVLLSLYGNDDSNPNYMTSDLLFKRFITGNFNYGNSKENNKYIFRFITSSIFLILLFILFINYSTGGDIAIFGNTFGVGNSNIPVYVMMFVLIFFNFVIESLFLQECSYKTKTENDTKSNQKSFACRISKYGGLVTLLFISYTASILYQINGTRDKMYALLFMMSLTFGFSELFITLKNKQ</sequence>
<keyword evidence="1" id="KW-0812">Transmembrane</keyword>
<name>A0A6C0FF80_9ZZZZ</name>
<accession>A0A6C0FF80</accession>
<feature type="transmembrane region" description="Helical" evidence="1">
    <location>
        <begin position="112"/>
        <end position="131"/>
    </location>
</feature>
<dbReference type="AlphaFoldDB" id="A0A6C0FF80"/>